<evidence type="ECO:0000313" key="4">
    <source>
        <dbReference type="Proteomes" id="UP001222325"/>
    </source>
</evidence>
<evidence type="ECO:0000256" key="2">
    <source>
        <dbReference type="SAM" id="Phobius"/>
    </source>
</evidence>
<evidence type="ECO:0000313" key="3">
    <source>
        <dbReference type="EMBL" id="KAJ7103192.1"/>
    </source>
</evidence>
<feature type="region of interest" description="Disordered" evidence="1">
    <location>
        <begin position="158"/>
        <end position="184"/>
    </location>
</feature>
<keyword evidence="2" id="KW-1133">Transmembrane helix</keyword>
<proteinExistence type="predicted"/>
<protein>
    <submittedName>
        <fullName evidence="3">Uncharacterized protein</fullName>
    </submittedName>
</protein>
<sequence length="184" mass="20206">MSPLLRRDGPATYAYLAADLPSPSPSFATSSMNDSSTTVTLEAYTIVACLSLLLFVLWAVAIFLFAPSLHKTLMKYRAKQSFGKKIKTRIQGLGFGYDGLSQAAFEGLMQKEQEDGRRSYMRWSPYPPSLGVITPLPPITILEARSEHDVLEAQVHAGSDQLRSMSQETTSGKVQKATTPSFKP</sequence>
<keyword evidence="2" id="KW-0812">Transmembrane</keyword>
<accession>A0AAD6UNZ6</accession>
<evidence type="ECO:0000256" key="1">
    <source>
        <dbReference type="SAM" id="MobiDB-lite"/>
    </source>
</evidence>
<feature type="transmembrane region" description="Helical" evidence="2">
    <location>
        <begin position="43"/>
        <end position="66"/>
    </location>
</feature>
<feature type="compositionally biased region" description="Polar residues" evidence="1">
    <location>
        <begin position="161"/>
        <end position="184"/>
    </location>
</feature>
<gene>
    <name evidence="3" type="ORF">B0H15DRAFT_199247</name>
</gene>
<reference evidence="3" key="1">
    <citation type="submission" date="2023-03" db="EMBL/GenBank/DDBJ databases">
        <title>Massive genome expansion in bonnet fungi (Mycena s.s.) driven by repeated elements and novel gene families across ecological guilds.</title>
        <authorList>
            <consortium name="Lawrence Berkeley National Laboratory"/>
            <person name="Harder C.B."/>
            <person name="Miyauchi S."/>
            <person name="Viragh M."/>
            <person name="Kuo A."/>
            <person name="Thoen E."/>
            <person name="Andreopoulos B."/>
            <person name="Lu D."/>
            <person name="Skrede I."/>
            <person name="Drula E."/>
            <person name="Henrissat B."/>
            <person name="Morin E."/>
            <person name="Kohler A."/>
            <person name="Barry K."/>
            <person name="LaButti K."/>
            <person name="Morin E."/>
            <person name="Salamov A."/>
            <person name="Lipzen A."/>
            <person name="Mereny Z."/>
            <person name="Hegedus B."/>
            <person name="Baldrian P."/>
            <person name="Stursova M."/>
            <person name="Weitz H."/>
            <person name="Taylor A."/>
            <person name="Grigoriev I.V."/>
            <person name="Nagy L.G."/>
            <person name="Martin F."/>
            <person name="Kauserud H."/>
        </authorList>
    </citation>
    <scope>NUCLEOTIDE SEQUENCE</scope>
    <source>
        <strain evidence="3">CBHHK173m</strain>
    </source>
</reference>
<dbReference type="Proteomes" id="UP001222325">
    <property type="component" value="Unassembled WGS sequence"/>
</dbReference>
<dbReference type="EMBL" id="JARJCN010000002">
    <property type="protein sequence ID" value="KAJ7103192.1"/>
    <property type="molecule type" value="Genomic_DNA"/>
</dbReference>
<keyword evidence="2" id="KW-0472">Membrane</keyword>
<name>A0AAD6UNZ6_9AGAR</name>
<keyword evidence="4" id="KW-1185">Reference proteome</keyword>
<comment type="caution">
    <text evidence="3">The sequence shown here is derived from an EMBL/GenBank/DDBJ whole genome shotgun (WGS) entry which is preliminary data.</text>
</comment>
<dbReference type="AlphaFoldDB" id="A0AAD6UNZ6"/>
<organism evidence="3 4">
    <name type="scientific">Mycena belliarum</name>
    <dbReference type="NCBI Taxonomy" id="1033014"/>
    <lineage>
        <taxon>Eukaryota</taxon>
        <taxon>Fungi</taxon>
        <taxon>Dikarya</taxon>
        <taxon>Basidiomycota</taxon>
        <taxon>Agaricomycotina</taxon>
        <taxon>Agaricomycetes</taxon>
        <taxon>Agaricomycetidae</taxon>
        <taxon>Agaricales</taxon>
        <taxon>Marasmiineae</taxon>
        <taxon>Mycenaceae</taxon>
        <taxon>Mycena</taxon>
    </lineage>
</organism>